<dbReference type="EMBL" id="JBHLXJ010000013">
    <property type="protein sequence ID" value="MFC0350568.1"/>
    <property type="molecule type" value="Genomic_DNA"/>
</dbReference>
<dbReference type="SUPFAM" id="SSF53474">
    <property type="entry name" value="alpha/beta-Hydrolases"/>
    <property type="match status" value="1"/>
</dbReference>
<sequence length="294" mass="32652">MSAHVEHTEEFFLEVADGTSLFVRDWSAKSNKAPGILIMHGLGEHSGRYIHIARFFLGLGFRVRSFDQRGHGQSSGRRGVVPDDEAILRDTRLVINDFLKQLPDAPMIFAHSMGGLFATHFVLQGLAPVKAFILSSPAFSVKTSTFQKILFKFSRALIPYLGVAHGTNGRYLSHDSEVVAAYQNDPLVHSRISASLFGSMLSSMSYVKAHIQELPIPLLLLVADADVVVNPRGAKALVQQIENSEHAKFLSAIFYPGFYHEIFNELEALRAFDDVRTWLEQKNLMPETPAISAT</sequence>
<name>A0ABV6IFG9_9BURK</name>
<dbReference type="RefSeq" id="WP_390212978.1">
    <property type="nucleotide sequence ID" value="NZ_JBHLXJ010000013.1"/>
</dbReference>
<dbReference type="Pfam" id="PF12146">
    <property type="entry name" value="Hydrolase_4"/>
    <property type="match status" value="1"/>
</dbReference>
<dbReference type="InterPro" id="IPR022742">
    <property type="entry name" value="Hydrolase_4"/>
</dbReference>
<dbReference type="Proteomes" id="UP001589844">
    <property type="component" value="Unassembled WGS sequence"/>
</dbReference>
<gene>
    <name evidence="2" type="ORF">ACFFJH_12165</name>
</gene>
<evidence type="ECO:0000313" key="2">
    <source>
        <dbReference type="EMBL" id="MFC0350568.1"/>
    </source>
</evidence>
<keyword evidence="3" id="KW-1185">Reference proteome</keyword>
<dbReference type="PANTHER" id="PTHR11614">
    <property type="entry name" value="PHOSPHOLIPASE-RELATED"/>
    <property type="match status" value="1"/>
</dbReference>
<organism evidence="2 3">
    <name type="scientific">Undibacterium danionis</name>
    <dbReference type="NCBI Taxonomy" id="1812100"/>
    <lineage>
        <taxon>Bacteria</taxon>
        <taxon>Pseudomonadati</taxon>
        <taxon>Pseudomonadota</taxon>
        <taxon>Betaproteobacteria</taxon>
        <taxon>Burkholderiales</taxon>
        <taxon>Oxalobacteraceae</taxon>
        <taxon>Undibacterium</taxon>
    </lineage>
</organism>
<dbReference type="InterPro" id="IPR029058">
    <property type="entry name" value="AB_hydrolase_fold"/>
</dbReference>
<protein>
    <submittedName>
        <fullName evidence="2">Alpha/beta hydrolase</fullName>
    </submittedName>
</protein>
<dbReference type="InterPro" id="IPR051044">
    <property type="entry name" value="MAG_DAG_Lipase"/>
</dbReference>
<dbReference type="Gene3D" id="3.40.50.1820">
    <property type="entry name" value="alpha/beta hydrolase"/>
    <property type="match status" value="1"/>
</dbReference>
<reference evidence="2 3" key="1">
    <citation type="submission" date="2024-09" db="EMBL/GenBank/DDBJ databases">
        <authorList>
            <person name="Sun Q."/>
            <person name="Mori K."/>
        </authorList>
    </citation>
    <scope>NUCLEOTIDE SEQUENCE [LARGE SCALE GENOMIC DNA]</scope>
    <source>
        <strain evidence="2 3">CCM 8677</strain>
    </source>
</reference>
<evidence type="ECO:0000259" key="1">
    <source>
        <dbReference type="Pfam" id="PF12146"/>
    </source>
</evidence>
<proteinExistence type="predicted"/>
<dbReference type="GO" id="GO:0016787">
    <property type="term" value="F:hydrolase activity"/>
    <property type="evidence" value="ECO:0007669"/>
    <property type="project" value="UniProtKB-KW"/>
</dbReference>
<accession>A0ABV6IFG9</accession>
<comment type="caution">
    <text evidence="2">The sequence shown here is derived from an EMBL/GenBank/DDBJ whole genome shotgun (WGS) entry which is preliminary data.</text>
</comment>
<keyword evidence="2" id="KW-0378">Hydrolase</keyword>
<feature type="domain" description="Serine aminopeptidase S33" evidence="1">
    <location>
        <begin position="36"/>
        <end position="267"/>
    </location>
</feature>
<evidence type="ECO:0000313" key="3">
    <source>
        <dbReference type="Proteomes" id="UP001589844"/>
    </source>
</evidence>